<sequence>MSERVPGLVSVIVPIYNVEPFLRDCLDSLRAQTYRDLQVLMVDDGSTDGCAAIAAEFAAADPRFELIRQANAGLSAARNVAVPAARGEYLAFVDSDDVLAAHAYELLVQAMAGGADFATGGVRRYSSRGTYRGAPHNEAIGPTDLDTHVSRNPSLLRDRTIWNKLYRRSFYDAHGFEFPVGRLFEDVPVTVPAHALATSVAVVGEPIYFWRVREGAVRSITQSDNGLRNLTDRFYSVNLTRKLLREAGQDELLRVYEEQAVWDKLSGYLKFLPAASPEFRQTFLDLATGYLAELDPGAVDRQPAGMREHWRLIRDRRVDDLIELIDHGFRKPKAPSRPRLESAVRGLAWRDGRLELTGYAFVPGRPPRRFGFRMLWLSSEGGRRKIPLRTRAYRDRTAAPAEQAAGFAVSVNPLALRKGKVWRSGTWTVAVAATSGLTLRRAALRMAEDWTGPLPRLRMEPGVWVAPIVTKGRLRLRVGKSDGWLTASHRDGDDLVLRGILRRRPKGPVRIELSRVRGLASLRVSVEVAPDGRSFTARVPLTGIGLDVVDDNHATGLYAQRFRIDIVVEDKPVQLIADDGYEPFRTVQGTDEVCTAVSATGQVSLRTRPAGPVVTSAEWRPDGALVLSGDGPRDVEGELLLRLRKRRRDLGMPLRVVDGRWQVVVDPSAVPGLAGALPLVAGTWDLSFRSAGRRRRATVELGFAGTVLAGLPTCATAGDGVRSVLRPAGDERAMLVVEAPAPDPAGQERLRAAYAPVAGRPAPCDVVLFDAAPGRRFADDPAALLAELTGRPDAPAARWTVERGQPVPPGAGPVVHGSEAWYAALTTSRWIVTNDDLPRWFTPQDGQVVLRLAGGWPIARFGATAERHPLGRELIEQIESDAASWTALASPGASATPVLRRELRFDGPVLEYGRPANDMLATMDAEEARTAVLKRLGLNAGTRLVLYAPTRRPMDLRKRGWSDPGKLLDLPGVAAALPPDHTLLVRRHPALGDDVLGLGLVDGVLDVSGHPRAAELLLAADALITDYSALLADFAVTGRPALLYVPDLAEFEASPGLNADLATAAPGPLLRTSAEVMAAVRELGAIAAKYAPAVEAFAESHATAGEGAAVRLVDWLLAAGRRGRGGGGRVTEDTIVLP</sequence>
<dbReference type="SUPFAM" id="SSF53756">
    <property type="entry name" value="UDP-Glycosyltransferase/glycogen phosphorylase"/>
    <property type="match status" value="1"/>
</dbReference>
<keyword evidence="9" id="KW-1185">Reference proteome</keyword>
<dbReference type="Gene3D" id="3.40.50.11820">
    <property type="match status" value="1"/>
</dbReference>
<dbReference type="CDD" id="cd00761">
    <property type="entry name" value="Glyco_tranf_GTA_type"/>
    <property type="match status" value="1"/>
</dbReference>
<evidence type="ECO:0000259" key="7">
    <source>
        <dbReference type="Pfam" id="PF00535"/>
    </source>
</evidence>
<reference evidence="8 9" key="1">
    <citation type="submission" date="2016-09" db="EMBL/GenBank/DDBJ databases">
        <title>Couchioplanes caeruleus draft genome sequence.</title>
        <authorList>
            <person name="Sheehan J."/>
            <person name="Caffrey P."/>
        </authorList>
    </citation>
    <scope>NUCLEOTIDE SEQUENCE [LARGE SCALE GENOMIC DNA]</scope>
    <source>
        <strain evidence="8 9">DSM 43634</strain>
    </source>
</reference>
<gene>
    <name evidence="8" type="ORF">BG844_37340</name>
</gene>
<evidence type="ECO:0000256" key="4">
    <source>
        <dbReference type="ARBA" id="ARBA00022679"/>
    </source>
</evidence>
<name>A0A1K0F9E6_9ACTN</name>
<dbReference type="Gene3D" id="3.90.550.10">
    <property type="entry name" value="Spore Coat Polysaccharide Biosynthesis Protein SpsA, Chain A"/>
    <property type="match status" value="1"/>
</dbReference>
<comment type="similarity">
    <text evidence="2">Belongs to the CDP-glycerol glycerophosphotransferase family.</text>
</comment>
<evidence type="ECO:0000256" key="1">
    <source>
        <dbReference type="ARBA" id="ARBA00004202"/>
    </source>
</evidence>
<dbReference type="PANTHER" id="PTHR22916">
    <property type="entry name" value="GLYCOSYLTRANSFERASE"/>
    <property type="match status" value="1"/>
</dbReference>
<dbReference type="InterPro" id="IPR001173">
    <property type="entry name" value="Glyco_trans_2-like"/>
</dbReference>
<dbReference type="GO" id="GO:0016758">
    <property type="term" value="F:hexosyltransferase activity"/>
    <property type="evidence" value="ECO:0007669"/>
    <property type="project" value="UniProtKB-ARBA"/>
</dbReference>
<dbReference type="InterPro" id="IPR029044">
    <property type="entry name" value="Nucleotide-diphossugar_trans"/>
</dbReference>
<organism evidence="8 9">
    <name type="scientific">Couchioplanes caeruleus subsp. caeruleus</name>
    <dbReference type="NCBI Taxonomy" id="56427"/>
    <lineage>
        <taxon>Bacteria</taxon>
        <taxon>Bacillati</taxon>
        <taxon>Actinomycetota</taxon>
        <taxon>Actinomycetes</taxon>
        <taxon>Micromonosporales</taxon>
        <taxon>Micromonosporaceae</taxon>
        <taxon>Couchioplanes</taxon>
    </lineage>
</organism>
<feature type="domain" description="Glycosyltransferase 2-like" evidence="7">
    <location>
        <begin position="10"/>
        <end position="172"/>
    </location>
</feature>
<accession>A0A1K0F9E6</accession>
<dbReference type="Pfam" id="PF04464">
    <property type="entry name" value="Glyphos_transf"/>
    <property type="match status" value="1"/>
</dbReference>
<protein>
    <recommendedName>
        <fullName evidence="7">Glycosyltransferase 2-like domain-containing protein</fullName>
    </recommendedName>
</protein>
<keyword evidence="5" id="KW-0777">Teichoic acid biosynthesis</keyword>
<keyword evidence="3" id="KW-1003">Cell membrane</keyword>
<dbReference type="AlphaFoldDB" id="A0A1K0F9E6"/>
<dbReference type="GO" id="GO:0005886">
    <property type="term" value="C:plasma membrane"/>
    <property type="evidence" value="ECO:0007669"/>
    <property type="project" value="UniProtKB-SubCell"/>
</dbReference>
<dbReference type="InterPro" id="IPR043149">
    <property type="entry name" value="TagF_N"/>
</dbReference>
<evidence type="ECO:0000256" key="6">
    <source>
        <dbReference type="ARBA" id="ARBA00023136"/>
    </source>
</evidence>
<dbReference type="GO" id="GO:0019350">
    <property type="term" value="P:teichoic acid biosynthetic process"/>
    <property type="evidence" value="ECO:0007669"/>
    <property type="project" value="UniProtKB-KW"/>
</dbReference>
<evidence type="ECO:0000256" key="2">
    <source>
        <dbReference type="ARBA" id="ARBA00010488"/>
    </source>
</evidence>
<dbReference type="InterPro" id="IPR007554">
    <property type="entry name" value="Glycerophosphate_synth"/>
</dbReference>
<dbReference type="GO" id="GO:0047355">
    <property type="term" value="F:CDP-glycerol glycerophosphotransferase activity"/>
    <property type="evidence" value="ECO:0007669"/>
    <property type="project" value="InterPro"/>
</dbReference>
<dbReference type="Pfam" id="PF00535">
    <property type="entry name" value="Glycos_transf_2"/>
    <property type="match status" value="1"/>
</dbReference>
<evidence type="ECO:0000313" key="9">
    <source>
        <dbReference type="Proteomes" id="UP000182486"/>
    </source>
</evidence>
<evidence type="ECO:0000313" key="8">
    <source>
        <dbReference type="EMBL" id="OJF09477.1"/>
    </source>
</evidence>
<dbReference type="SUPFAM" id="SSF53448">
    <property type="entry name" value="Nucleotide-diphospho-sugar transferases"/>
    <property type="match status" value="1"/>
</dbReference>
<dbReference type="InterPro" id="IPR043148">
    <property type="entry name" value="TagF_C"/>
</dbReference>
<dbReference type="EMBL" id="MEIA01000563">
    <property type="protein sequence ID" value="OJF09477.1"/>
    <property type="molecule type" value="Genomic_DNA"/>
</dbReference>
<keyword evidence="6" id="KW-0472">Membrane</keyword>
<evidence type="ECO:0000256" key="3">
    <source>
        <dbReference type="ARBA" id="ARBA00022475"/>
    </source>
</evidence>
<proteinExistence type="inferred from homology"/>
<comment type="subcellular location">
    <subcellularLocation>
        <location evidence="1">Cell membrane</location>
        <topology evidence="1">Peripheral membrane protein</topology>
    </subcellularLocation>
</comment>
<keyword evidence="4" id="KW-0808">Transferase</keyword>
<dbReference type="Gene3D" id="3.40.50.12580">
    <property type="match status" value="1"/>
</dbReference>
<dbReference type="Proteomes" id="UP000182486">
    <property type="component" value="Unassembled WGS sequence"/>
</dbReference>
<comment type="caution">
    <text evidence="8">The sequence shown here is derived from an EMBL/GenBank/DDBJ whole genome shotgun (WGS) entry which is preliminary data.</text>
</comment>
<dbReference type="RefSeq" id="WP_071810187.1">
    <property type="nucleotide sequence ID" value="NZ_MEIA01000563.1"/>
</dbReference>
<evidence type="ECO:0000256" key="5">
    <source>
        <dbReference type="ARBA" id="ARBA00022944"/>
    </source>
</evidence>
<dbReference type="PANTHER" id="PTHR22916:SF3">
    <property type="entry name" value="UDP-GLCNAC:BETAGAL BETA-1,3-N-ACETYLGLUCOSAMINYLTRANSFERASE-LIKE PROTEIN 1"/>
    <property type="match status" value="1"/>
</dbReference>